<dbReference type="AlphaFoldDB" id="A0A316TIY8"/>
<sequence>MKKIALAGLAVVILAGIGVGAWLLLREDEVNDRGTCAGASYEFGAEKDDGALEVSFELQSSGPGENWDFVLLQDGDPLLDGTRTTDEDGELDIDAIADEDAQSFEIAATPESGEACTATLDR</sequence>
<dbReference type="Proteomes" id="UP000245507">
    <property type="component" value="Unassembled WGS sequence"/>
</dbReference>
<reference evidence="1 2" key="1">
    <citation type="submission" date="2018-05" db="EMBL/GenBank/DDBJ databases">
        <title>Nocardioides silvaticus genome.</title>
        <authorList>
            <person name="Li C."/>
            <person name="Wang G."/>
        </authorList>
    </citation>
    <scope>NUCLEOTIDE SEQUENCE [LARGE SCALE GENOMIC DNA]</scope>
    <source>
        <strain evidence="1 2">CCTCC AB 2018079</strain>
    </source>
</reference>
<evidence type="ECO:0000313" key="1">
    <source>
        <dbReference type="EMBL" id="PWN03015.1"/>
    </source>
</evidence>
<evidence type="ECO:0000313" key="2">
    <source>
        <dbReference type="Proteomes" id="UP000245507"/>
    </source>
</evidence>
<dbReference type="RefSeq" id="WP_109693817.1">
    <property type="nucleotide sequence ID" value="NZ_QGDD01000004.1"/>
</dbReference>
<accession>A0A316TIY8</accession>
<protein>
    <submittedName>
        <fullName evidence="1">Uncharacterized protein</fullName>
    </submittedName>
</protein>
<keyword evidence="2" id="KW-1185">Reference proteome</keyword>
<gene>
    <name evidence="1" type="ORF">DJ010_11625</name>
</gene>
<proteinExistence type="predicted"/>
<dbReference type="OrthoDB" id="3788165at2"/>
<name>A0A316TIY8_9ACTN</name>
<organism evidence="1 2">
    <name type="scientific">Nocardioides silvaticus</name>
    <dbReference type="NCBI Taxonomy" id="2201891"/>
    <lineage>
        <taxon>Bacteria</taxon>
        <taxon>Bacillati</taxon>
        <taxon>Actinomycetota</taxon>
        <taxon>Actinomycetes</taxon>
        <taxon>Propionibacteriales</taxon>
        <taxon>Nocardioidaceae</taxon>
        <taxon>Nocardioides</taxon>
    </lineage>
</organism>
<comment type="caution">
    <text evidence="1">The sequence shown here is derived from an EMBL/GenBank/DDBJ whole genome shotgun (WGS) entry which is preliminary data.</text>
</comment>
<dbReference type="EMBL" id="QGDD01000004">
    <property type="protein sequence ID" value="PWN03015.1"/>
    <property type="molecule type" value="Genomic_DNA"/>
</dbReference>